<accession>A0A386K7I3</accession>
<proteinExistence type="predicted"/>
<evidence type="ECO:0000256" key="2">
    <source>
        <dbReference type="ARBA" id="ARBA00023200"/>
    </source>
</evidence>
<dbReference type="NCBIfam" id="TIGR01764">
    <property type="entry name" value="excise"/>
    <property type="match status" value="1"/>
</dbReference>
<evidence type="ECO:0000313" key="5">
    <source>
        <dbReference type="Proteomes" id="UP000281415"/>
    </source>
</evidence>
<name>A0A386K7I3_9CAUD</name>
<dbReference type="InterPro" id="IPR041657">
    <property type="entry name" value="HTH_17"/>
</dbReference>
<evidence type="ECO:0000313" key="4">
    <source>
        <dbReference type="EMBL" id="AYD80927.1"/>
    </source>
</evidence>
<dbReference type="InterPro" id="IPR009061">
    <property type="entry name" value="DNA-bd_dom_put_sf"/>
</dbReference>
<evidence type="ECO:0000256" key="1">
    <source>
        <dbReference type="ARBA" id="ARBA00004192"/>
    </source>
</evidence>
<dbReference type="Proteomes" id="UP000281415">
    <property type="component" value="Segment"/>
</dbReference>
<evidence type="ECO:0000259" key="3">
    <source>
        <dbReference type="Pfam" id="PF12728"/>
    </source>
</evidence>
<dbReference type="Pfam" id="PF12728">
    <property type="entry name" value="HTH_17"/>
    <property type="match status" value="1"/>
</dbReference>
<dbReference type="GO" id="GO:0030430">
    <property type="term" value="C:host cell cytoplasm"/>
    <property type="evidence" value="ECO:0007669"/>
    <property type="project" value="UniProtKB-SubCell"/>
</dbReference>
<dbReference type="Gene3D" id="1.10.10.10">
    <property type="entry name" value="Winged helix-like DNA-binding domain superfamily/Winged helix DNA-binding domain"/>
    <property type="match status" value="1"/>
</dbReference>
<organism evidence="4 5">
    <name type="scientific">Bacillus phage Ray17</name>
    <dbReference type="NCBI Taxonomy" id="2315627"/>
    <lineage>
        <taxon>Viruses</taxon>
        <taxon>Duplodnaviria</taxon>
        <taxon>Heunggongvirae</taxon>
        <taxon>Uroviricota</taxon>
        <taxon>Caudoviricetes</taxon>
        <taxon>Trautnerviridae</taxon>
        <taxon>Polsinellivirinae</taxon>
        <taxon>Splendidredvirus</taxon>
        <taxon>Splendidredvirus ray17</taxon>
    </lineage>
</organism>
<dbReference type="InterPro" id="IPR010093">
    <property type="entry name" value="SinI_DNA-bd"/>
</dbReference>
<dbReference type="SUPFAM" id="SSF46955">
    <property type="entry name" value="Putative DNA-binding domain"/>
    <property type="match status" value="1"/>
</dbReference>
<dbReference type="EMBL" id="MH752385">
    <property type="protein sequence ID" value="AYD80927.1"/>
    <property type="molecule type" value="Genomic_DNA"/>
</dbReference>
<keyword evidence="5" id="KW-1185">Reference proteome</keyword>
<keyword evidence="2" id="KW-1035">Host cytoplasm</keyword>
<reference evidence="5" key="1">
    <citation type="submission" date="2018-08" db="EMBL/GenBank/DDBJ databases">
        <authorList>
            <person name="Showalter R."/>
            <person name="Adat I."/>
            <person name="Raab R."/>
            <person name="Temple L."/>
        </authorList>
    </citation>
    <scope>NUCLEOTIDE SEQUENCE [LARGE SCALE GENOMIC DNA]</scope>
</reference>
<feature type="domain" description="Helix-turn-helix" evidence="3">
    <location>
        <begin position="7"/>
        <end position="53"/>
    </location>
</feature>
<dbReference type="InterPro" id="IPR036388">
    <property type="entry name" value="WH-like_DNA-bd_sf"/>
</dbReference>
<dbReference type="GO" id="GO:0003677">
    <property type="term" value="F:DNA binding"/>
    <property type="evidence" value="ECO:0007669"/>
    <property type="project" value="InterPro"/>
</dbReference>
<protein>
    <submittedName>
        <fullName evidence="4">Excisionase</fullName>
    </submittedName>
</protein>
<gene>
    <name evidence="4" type="ORF">Ray17_26</name>
</gene>
<sequence>MSELKPIQEVMKVLGVSRSTVYRLIKNEGLPFKKIGGSTRFDVIEVREWMNSQNKED</sequence>
<comment type="subcellular location">
    <subcellularLocation>
        <location evidence="1">Host cytoplasm</location>
    </subcellularLocation>
</comment>